<evidence type="ECO:0000313" key="2">
    <source>
        <dbReference type="EMBL" id="GMN42907.1"/>
    </source>
</evidence>
<keyword evidence="3" id="KW-1185">Reference proteome</keyword>
<feature type="domain" description="RNase H type-1" evidence="1">
    <location>
        <begin position="19"/>
        <end position="83"/>
    </location>
</feature>
<dbReference type="GO" id="GO:0003676">
    <property type="term" value="F:nucleic acid binding"/>
    <property type="evidence" value="ECO:0007669"/>
    <property type="project" value="InterPro"/>
</dbReference>
<dbReference type="EMBL" id="BTGU01000015">
    <property type="protein sequence ID" value="GMN42907.1"/>
    <property type="molecule type" value="Genomic_DNA"/>
</dbReference>
<comment type="caution">
    <text evidence="2">The sequence shown here is derived from an EMBL/GenBank/DDBJ whole genome shotgun (WGS) entry which is preliminary data.</text>
</comment>
<dbReference type="Proteomes" id="UP001187192">
    <property type="component" value="Unassembled WGS sequence"/>
</dbReference>
<reference evidence="2" key="1">
    <citation type="submission" date="2023-07" db="EMBL/GenBank/DDBJ databases">
        <title>draft genome sequence of fig (Ficus carica).</title>
        <authorList>
            <person name="Takahashi T."/>
            <person name="Nishimura K."/>
        </authorList>
    </citation>
    <scope>NUCLEOTIDE SEQUENCE</scope>
</reference>
<gene>
    <name evidence="2" type="ORF">TIFTF001_012120</name>
</gene>
<protein>
    <recommendedName>
        <fullName evidence="1">RNase H type-1 domain-containing protein</fullName>
    </recommendedName>
</protein>
<dbReference type="AlphaFoldDB" id="A0AA88A1S7"/>
<evidence type="ECO:0000259" key="1">
    <source>
        <dbReference type="Pfam" id="PF13456"/>
    </source>
</evidence>
<evidence type="ECO:0000313" key="3">
    <source>
        <dbReference type="Proteomes" id="UP001187192"/>
    </source>
</evidence>
<dbReference type="GO" id="GO:0004523">
    <property type="term" value="F:RNA-DNA hybrid ribonuclease activity"/>
    <property type="evidence" value="ECO:0007669"/>
    <property type="project" value="InterPro"/>
</dbReference>
<dbReference type="InterPro" id="IPR002156">
    <property type="entry name" value="RNaseH_domain"/>
</dbReference>
<accession>A0AA88A1S7</accession>
<dbReference type="Pfam" id="PF13456">
    <property type="entry name" value="RVT_3"/>
    <property type="match status" value="1"/>
</dbReference>
<sequence>MSLICCQVPVLSYRKEDAAKKGGEAAVGVVARNSKGVPILLQTDPVSPRSPWEAELLAVLHVVWLAIAKGWQGVLGEGDRKEI</sequence>
<name>A0AA88A1S7_FICCA</name>
<organism evidence="2 3">
    <name type="scientific">Ficus carica</name>
    <name type="common">Common fig</name>
    <dbReference type="NCBI Taxonomy" id="3494"/>
    <lineage>
        <taxon>Eukaryota</taxon>
        <taxon>Viridiplantae</taxon>
        <taxon>Streptophyta</taxon>
        <taxon>Embryophyta</taxon>
        <taxon>Tracheophyta</taxon>
        <taxon>Spermatophyta</taxon>
        <taxon>Magnoliopsida</taxon>
        <taxon>eudicotyledons</taxon>
        <taxon>Gunneridae</taxon>
        <taxon>Pentapetalae</taxon>
        <taxon>rosids</taxon>
        <taxon>fabids</taxon>
        <taxon>Rosales</taxon>
        <taxon>Moraceae</taxon>
        <taxon>Ficeae</taxon>
        <taxon>Ficus</taxon>
    </lineage>
</organism>
<proteinExistence type="predicted"/>